<evidence type="ECO:0000313" key="2">
    <source>
        <dbReference type="EnsemblPlants" id="AET1Gv20283400.1"/>
    </source>
</evidence>
<accession>A0A452Y446</accession>
<reference evidence="3" key="1">
    <citation type="journal article" date="2014" name="Science">
        <title>Ancient hybridizations among the ancestral genomes of bread wheat.</title>
        <authorList>
            <consortium name="International Wheat Genome Sequencing Consortium,"/>
            <person name="Marcussen T."/>
            <person name="Sandve S.R."/>
            <person name="Heier L."/>
            <person name="Spannagl M."/>
            <person name="Pfeifer M."/>
            <person name="Jakobsen K.S."/>
            <person name="Wulff B.B."/>
            <person name="Steuernagel B."/>
            <person name="Mayer K.F."/>
            <person name="Olsen O.A."/>
        </authorList>
    </citation>
    <scope>NUCLEOTIDE SEQUENCE [LARGE SCALE GENOMIC DNA]</scope>
    <source>
        <strain evidence="3">cv. AL8/78</strain>
    </source>
</reference>
<evidence type="ECO:0000313" key="3">
    <source>
        <dbReference type="Proteomes" id="UP000015105"/>
    </source>
</evidence>
<reference evidence="2" key="5">
    <citation type="journal article" date="2021" name="G3 (Bethesda)">
        <title>Aegilops tauschii genome assembly Aet v5.0 features greater sequence contiguity and improved annotation.</title>
        <authorList>
            <person name="Wang L."/>
            <person name="Zhu T."/>
            <person name="Rodriguez J.C."/>
            <person name="Deal K.R."/>
            <person name="Dubcovsky J."/>
            <person name="McGuire P.E."/>
            <person name="Lux T."/>
            <person name="Spannagl M."/>
            <person name="Mayer K.F.X."/>
            <person name="Baldrich P."/>
            <person name="Meyers B.C."/>
            <person name="Huo N."/>
            <person name="Gu Y.Q."/>
            <person name="Zhou H."/>
            <person name="Devos K.M."/>
            <person name="Bennetzen J.L."/>
            <person name="Unver T."/>
            <person name="Budak H."/>
            <person name="Gulick P.J."/>
            <person name="Galiba G."/>
            <person name="Kalapos B."/>
            <person name="Nelson D.R."/>
            <person name="Li P."/>
            <person name="You F.M."/>
            <person name="Luo M.C."/>
            <person name="Dvorak J."/>
        </authorList>
    </citation>
    <scope>NUCLEOTIDE SEQUENCE [LARGE SCALE GENOMIC DNA]</scope>
    <source>
        <strain evidence="2">cv. AL8/78</strain>
    </source>
</reference>
<dbReference type="EnsemblPlants" id="AET1Gv20283400.1">
    <property type="protein sequence ID" value="AET1Gv20283400.1"/>
    <property type="gene ID" value="AET1Gv20283400"/>
</dbReference>
<reference evidence="2" key="3">
    <citation type="journal article" date="2017" name="Nature">
        <title>Genome sequence of the progenitor of the wheat D genome Aegilops tauschii.</title>
        <authorList>
            <person name="Luo M.C."/>
            <person name="Gu Y.Q."/>
            <person name="Puiu D."/>
            <person name="Wang H."/>
            <person name="Twardziok S.O."/>
            <person name="Deal K.R."/>
            <person name="Huo N."/>
            <person name="Zhu T."/>
            <person name="Wang L."/>
            <person name="Wang Y."/>
            <person name="McGuire P.E."/>
            <person name="Liu S."/>
            <person name="Long H."/>
            <person name="Ramasamy R.K."/>
            <person name="Rodriguez J.C."/>
            <person name="Van S.L."/>
            <person name="Yuan L."/>
            <person name="Wang Z."/>
            <person name="Xia Z."/>
            <person name="Xiao L."/>
            <person name="Anderson O.D."/>
            <person name="Ouyang S."/>
            <person name="Liang Y."/>
            <person name="Zimin A.V."/>
            <person name="Pertea G."/>
            <person name="Qi P."/>
            <person name="Bennetzen J.L."/>
            <person name="Dai X."/>
            <person name="Dawson M.W."/>
            <person name="Muller H.G."/>
            <person name="Kugler K."/>
            <person name="Rivarola-Duarte L."/>
            <person name="Spannagl M."/>
            <person name="Mayer K.F.X."/>
            <person name="Lu F.H."/>
            <person name="Bevan M.W."/>
            <person name="Leroy P."/>
            <person name="Li P."/>
            <person name="You F.M."/>
            <person name="Sun Q."/>
            <person name="Liu Z."/>
            <person name="Lyons E."/>
            <person name="Wicker T."/>
            <person name="Salzberg S.L."/>
            <person name="Devos K.M."/>
            <person name="Dvorak J."/>
        </authorList>
    </citation>
    <scope>NUCLEOTIDE SEQUENCE [LARGE SCALE GENOMIC DNA]</scope>
    <source>
        <strain evidence="2">cv. AL8/78</strain>
    </source>
</reference>
<name>A0A452Y446_AEGTS</name>
<proteinExistence type="predicted"/>
<dbReference type="Gramene" id="AET1Gv20283400.1">
    <property type="protein sequence ID" value="AET1Gv20283400.1"/>
    <property type="gene ID" value="AET1Gv20283400"/>
</dbReference>
<dbReference type="InterPro" id="IPR021470">
    <property type="entry name" value="DUF3123"/>
</dbReference>
<dbReference type="AlphaFoldDB" id="A0A452Y446"/>
<reference evidence="3" key="2">
    <citation type="journal article" date="2017" name="Nat. Plants">
        <title>The Aegilops tauschii genome reveals multiple impacts of transposons.</title>
        <authorList>
            <person name="Zhao G."/>
            <person name="Zou C."/>
            <person name="Li K."/>
            <person name="Wang K."/>
            <person name="Li T."/>
            <person name="Gao L."/>
            <person name="Zhang X."/>
            <person name="Wang H."/>
            <person name="Yang Z."/>
            <person name="Liu X."/>
            <person name="Jiang W."/>
            <person name="Mao L."/>
            <person name="Kong X."/>
            <person name="Jiao Y."/>
            <person name="Jia J."/>
        </authorList>
    </citation>
    <scope>NUCLEOTIDE SEQUENCE [LARGE SCALE GENOMIC DNA]</scope>
    <source>
        <strain evidence="3">cv. AL8/78</strain>
    </source>
</reference>
<protein>
    <submittedName>
        <fullName evidence="2">Uncharacterized protein</fullName>
    </submittedName>
</protein>
<keyword evidence="3" id="KW-1185">Reference proteome</keyword>
<feature type="region of interest" description="Disordered" evidence="1">
    <location>
        <begin position="1"/>
        <end position="83"/>
    </location>
</feature>
<organism evidence="2 3">
    <name type="scientific">Aegilops tauschii subsp. strangulata</name>
    <name type="common">Goatgrass</name>
    <dbReference type="NCBI Taxonomy" id="200361"/>
    <lineage>
        <taxon>Eukaryota</taxon>
        <taxon>Viridiplantae</taxon>
        <taxon>Streptophyta</taxon>
        <taxon>Embryophyta</taxon>
        <taxon>Tracheophyta</taxon>
        <taxon>Spermatophyta</taxon>
        <taxon>Magnoliopsida</taxon>
        <taxon>Liliopsida</taxon>
        <taxon>Poales</taxon>
        <taxon>Poaceae</taxon>
        <taxon>BOP clade</taxon>
        <taxon>Pooideae</taxon>
        <taxon>Triticodae</taxon>
        <taxon>Triticeae</taxon>
        <taxon>Triticinae</taxon>
        <taxon>Aegilops</taxon>
    </lineage>
</organism>
<sequence length="156" mass="16588">EKRRTAPPRRDPLMPTASAVKVPVVANGGIRKRSSAPPPSPCQSALIPRAPAATMKLPSSSSSTSEAEYSKKTSSAPIPRRCSSISVKKGTPVKVRTLLANLPTGERLVFSLNAVAVSDPKDGYIDVLYNGNYPPDDPSRPVRVAVDDVKTMPPTQ</sequence>
<dbReference type="Proteomes" id="UP000015105">
    <property type="component" value="Chromosome 1D"/>
</dbReference>
<dbReference type="STRING" id="200361.A0A452Y446"/>
<reference evidence="2" key="4">
    <citation type="submission" date="2019-03" db="UniProtKB">
        <authorList>
            <consortium name="EnsemblPlants"/>
        </authorList>
    </citation>
    <scope>IDENTIFICATION</scope>
</reference>
<feature type="compositionally biased region" description="Low complexity" evidence="1">
    <location>
        <begin position="59"/>
        <end position="76"/>
    </location>
</feature>
<dbReference type="Pfam" id="PF11321">
    <property type="entry name" value="DUF3123"/>
    <property type="match status" value="1"/>
</dbReference>
<evidence type="ECO:0000256" key="1">
    <source>
        <dbReference type="SAM" id="MobiDB-lite"/>
    </source>
</evidence>